<sequence length="635" mass="70159">MAVHSRPAESDPSVSDPEGRSGDEDACCTLMEMQGSMIKALHKGLGQPEWMVEQLITMYEAFINAPASVLYKSSEDDADPQAQRLQHYLDTVLYSLAPVGGGECGGASKEKCSDVIDAAAKWCESLPSSKGAKCRCDSVWYVADGRETIAYGCKTCGLSSASCICVACFDEGDHEGHDFFISRSDYGCCDCGDAYAWKPQGFCRRHTGPLPDVDPADGLPTLTRSILTSAIGVVCGILLEMIHETMTVKDSLKAGTPNLPPLDIRARLPLLDEQISIILQWMMDLSTLHDGLRRCTAKAILQSPALRLDKATNRLVPFDTETPATTPSTIIEALLTSLHRLGTKGRKALTNFIVDQMLDLTFKHDFSILFVRLYHDLALARTSPAREAGLGSEDPSAAAEIQRHSELGDFTCQMFTRKDVTVMLATEYDVLGTILRTARDMLMRAVIQEEGTGGMYRGVDVRHAVIKKHELTQCTMDLLYVLDHDEEICCVVFPRSLIIAFNKEAFRRNLRISLSGFPDHRDGGIQEEDEPFTGDVFAAYMLFRVLGASTGVLQDLPLCGALLLVHEVIMRDDGKIMKEIVMPGWCEMLKLAQYCYAHRVQRGDHVEFSDPEWTGALSLHNDAVSHSWLIVDIIY</sequence>
<evidence type="ECO:0000256" key="6">
    <source>
        <dbReference type="ARBA" id="ARBA00022786"/>
    </source>
</evidence>
<evidence type="ECO:0000256" key="1">
    <source>
        <dbReference type="ARBA" id="ARBA00000900"/>
    </source>
</evidence>
<evidence type="ECO:0000256" key="9">
    <source>
        <dbReference type="PROSITE-ProRule" id="PRU00508"/>
    </source>
</evidence>
<dbReference type="GO" id="GO:0008270">
    <property type="term" value="F:zinc ion binding"/>
    <property type="evidence" value="ECO:0007669"/>
    <property type="project" value="UniProtKB-UniRule"/>
</dbReference>
<proteinExistence type="inferred from homology"/>
<evidence type="ECO:0000256" key="3">
    <source>
        <dbReference type="ARBA" id="ARBA00022679"/>
    </source>
</evidence>
<comment type="similarity">
    <text evidence="8 10">Belongs to the E3 ubiquitin-protein ligase UBR1-like family.</text>
</comment>
<keyword evidence="7 10" id="KW-0862">Zinc</keyword>
<evidence type="ECO:0000256" key="5">
    <source>
        <dbReference type="ARBA" id="ARBA00022771"/>
    </source>
</evidence>
<organism evidence="13 14">
    <name type="scientific">Perkinsus olseni</name>
    <name type="common">Perkinsus atlanticus</name>
    <dbReference type="NCBI Taxonomy" id="32597"/>
    <lineage>
        <taxon>Eukaryota</taxon>
        <taxon>Sar</taxon>
        <taxon>Alveolata</taxon>
        <taxon>Perkinsozoa</taxon>
        <taxon>Perkinsea</taxon>
        <taxon>Perkinsida</taxon>
        <taxon>Perkinsidae</taxon>
        <taxon>Perkinsus</taxon>
    </lineage>
</organism>
<dbReference type="GO" id="GO:0071596">
    <property type="term" value="P:ubiquitin-dependent protein catabolic process via the N-end rule pathway"/>
    <property type="evidence" value="ECO:0007669"/>
    <property type="project" value="UniProtKB-UniRule"/>
</dbReference>
<dbReference type="InterPro" id="IPR003126">
    <property type="entry name" value="Znf_UBR"/>
</dbReference>
<dbReference type="PANTHER" id="PTHR21497:SF24">
    <property type="entry name" value="E3 UBIQUITIN-PROTEIN LIGASE UBR1"/>
    <property type="match status" value="1"/>
</dbReference>
<evidence type="ECO:0000256" key="10">
    <source>
        <dbReference type="RuleBase" id="RU366018"/>
    </source>
</evidence>
<comment type="function">
    <text evidence="10">Ubiquitin ligase protein which is a component of the N-end rule pathway. Recognizes and binds to proteins bearing specific N-terminal residues that are destabilizing according to the N-end rule, leading to their ubiquitination and subsequent degradation.</text>
</comment>
<dbReference type="GO" id="GO:0005737">
    <property type="term" value="C:cytoplasm"/>
    <property type="evidence" value="ECO:0007669"/>
    <property type="project" value="TreeGrafter"/>
</dbReference>
<dbReference type="EMBL" id="JABANM010009259">
    <property type="protein sequence ID" value="KAF4741207.1"/>
    <property type="molecule type" value="Genomic_DNA"/>
</dbReference>
<name>A0A7J6T8P7_PEROL</name>
<dbReference type="UniPathway" id="UPA00143"/>
<protein>
    <recommendedName>
        <fullName evidence="10">E3 ubiquitin-protein ligase</fullName>
        <ecNumber evidence="10">2.3.2.27</ecNumber>
    </recommendedName>
</protein>
<evidence type="ECO:0000259" key="12">
    <source>
        <dbReference type="PROSITE" id="PS51157"/>
    </source>
</evidence>
<evidence type="ECO:0000256" key="8">
    <source>
        <dbReference type="ARBA" id="ARBA00046341"/>
    </source>
</evidence>
<keyword evidence="4 10" id="KW-0479">Metal-binding</keyword>
<feature type="zinc finger region" description="UBR-type" evidence="9">
    <location>
        <begin position="134"/>
        <end position="208"/>
    </location>
</feature>
<dbReference type="PANTHER" id="PTHR21497">
    <property type="entry name" value="UBIQUITIN LIGASE E3 ALPHA-RELATED"/>
    <property type="match status" value="1"/>
</dbReference>
<comment type="catalytic activity">
    <reaction evidence="1 10">
        <text>S-ubiquitinyl-[E2 ubiquitin-conjugating enzyme]-L-cysteine + [acceptor protein]-L-lysine = [E2 ubiquitin-conjugating enzyme]-L-cysteine + N(6)-ubiquitinyl-[acceptor protein]-L-lysine.</text>
        <dbReference type="EC" id="2.3.2.27"/>
    </reaction>
</comment>
<evidence type="ECO:0000256" key="11">
    <source>
        <dbReference type="SAM" id="MobiDB-lite"/>
    </source>
</evidence>
<dbReference type="FunFam" id="2.10.110.30:FF:000002">
    <property type="entry name" value="Putative e3 ubiquitin-protein ligase ubr3"/>
    <property type="match status" value="1"/>
</dbReference>
<dbReference type="SMART" id="SM00396">
    <property type="entry name" value="ZnF_UBR1"/>
    <property type="match status" value="1"/>
</dbReference>
<reference evidence="13 14" key="1">
    <citation type="submission" date="2020-04" db="EMBL/GenBank/DDBJ databases">
        <title>Perkinsus olseni comparative genomics.</title>
        <authorList>
            <person name="Bogema D.R."/>
        </authorList>
    </citation>
    <scope>NUCLEOTIDE SEQUENCE [LARGE SCALE GENOMIC DNA]</scope>
    <source>
        <strain evidence="13">ATCC PRA-205</strain>
    </source>
</reference>
<dbReference type="CDD" id="cd19673">
    <property type="entry name" value="UBR-box_UBR3"/>
    <property type="match status" value="1"/>
</dbReference>
<dbReference type="PROSITE" id="PS51157">
    <property type="entry name" value="ZF_UBR"/>
    <property type="match status" value="1"/>
</dbReference>
<gene>
    <name evidence="13" type="ORF">FOZ62_002024</name>
</gene>
<evidence type="ECO:0000256" key="4">
    <source>
        <dbReference type="ARBA" id="ARBA00022723"/>
    </source>
</evidence>
<evidence type="ECO:0000313" key="13">
    <source>
        <dbReference type="EMBL" id="KAF4741207.1"/>
    </source>
</evidence>
<feature type="region of interest" description="Disordered" evidence="11">
    <location>
        <begin position="1"/>
        <end position="25"/>
    </location>
</feature>
<dbReference type="AlphaFoldDB" id="A0A7J6T8P7"/>
<evidence type="ECO:0000313" key="14">
    <source>
        <dbReference type="Proteomes" id="UP000574390"/>
    </source>
</evidence>
<evidence type="ECO:0000256" key="2">
    <source>
        <dbReference type="ARBA" id="ARBA00004906"/>
    </source>
</evidence>
<keyword evidence="3 10" id="KW-0808">Transferase</keyword>
<dbReference type="InterPro" id="IPR039164">
    <property type="entry name" value="UBR1-like"/>
</dbReference>
<dbReference type="GO" id="GO:0000151">
    <property type="term" value="C:ubiquitin ligase complex"/>
    <property type="evidence" value="ECO:0007669"/>
    <property type="project" value="TreeGrafter"/>
</dbReference>
<dbReference type="GO" id="GO:0061630">
    <property type="term" value="F:ubiquitin protein ligase activity"/>
    <property type="evidence" value="ECO:0007669"/>
    <property type="project" value="UniProtKB-UniRule"/>
</dbReference>
<dbReference type="GO" id="GO:0016567">
    <property type="term" value="P:protein ubiquitination"/>
    <property type="evidence" value="ECO:0007669"/>
    <property type="project" value="UniProtKB-UniRule"/>
</dbReference>
<dbReference type="EC" id="2.3.2.27" evidence="10"/>
<dbReference type="Proteomes" id="UP000574390">
    <property type="component" value="Unassembled WGS sequence"/>
</dbReference>
<comment type="pathway">
    <text evidence="2 10">Protein modification; protein ubiquitination.</text>
</comment>
<feature type="domain" description="UBR-type" evidence="12">
    <location>
        <begin position="134"/>
        <end position="208"/>
    </location>
</feature>
<dbReference type="Pfam" id="PF02207">
    <property type="entry name" value="zf-UBR"/>
    <property type="match status" value="1"/>
</dbReference>
<keyword evidence="6 10" id="KW-0833">Ubl conjugation pathway</keyword>
<feature type="non-terminal residue" evidence="13">
    <location>
        <position position="1"/>
    </location>
</feature>
<evidence type="ECO:0000256" key="7">
    <source>
        <dbReference type="ARBA" id="ARBA00022833"/>
    </source>
</evidence>
<dbReference type="Gene3D" id="2.10.110.30">
    <property type="match status" value="1"/>
</dbReference>
<accession>A0A7J6T8P7</accession>
<comment type="caution">
    <text evidence="13">The sequence shown here is derived from an EMBL/GenBank/DDBJ whole genome shotgun (WGS) entry which is preliminary data.</text>
</comment>
<keyword evidence="5 10" id="KW-0863">Zinc-finger</keyword>